<evidence type="ECO:0000256" key="5">
    <source>
        <dbReference type="ARBA" id="ARBA00022692"/>
    </source>
</evidence>
<evidence type="ECO:0000256" key="1">
    <source>
        <dbReference type="ARBA" id="ARBA00004429"/>
    </source>
</evidence>
<dbReference type="InterPro" id="IPR058130">
    <property type="entry name" value="PEA_transf_C"/>
</dbReference>
<dbReference type="CDD" id="cd16017">
    <property type="entry name" value="LptA"/>
    <property type="match status" value="1"/>
</dbReference>
<dbReference type="CDD" id="cd03396">
    <property type="entry name" value="PAP2_like_6"/>
    <property type="match status" value="1"/>
</dbReference>
<feature type="transmembrane region" description="Helical" evidence="8">
    <location>
        <begin position="249"/>
        <end position="276"/>
    </location>
</feature>
<dbReference type="InterPro" id="IPR017850">
    <property type="entry name" value="Alkaline_phosphatase_core_sf"/>
</dbReference>
<dbReference type="Pfam" id="PF00884">
    <property type="entry name" value="Sulfatase"/>
    <property type="match status" value="1"/>
</dbReference>
<dbReference type="GO" id="GO:0009244">
    <property type="term" value="P:lipopolysaccharide core region biosynthetic process"/>
    <property type="evidence" value="ECO:0007669"/>
    <property type="project" value="TreeGrafter"/>
</dbReference>
<dbReference type="Pfam" id="PF01569">
    <property type="entry name" value="PAP2"/>
    <property type="match status" value="1"/>
</dbReference>
<dbReference type="AlphaFoldDB" id="H3KFI4"/>
<feature type="domain" description="Phosphoethanolamine transferase N-terminal" evidence="11">
    <location>
        <begin position="310"/>
        <end position="467"/>
    </location>
</feature>
<keyword evidence="3" id="KW-0997">Cell inner membrane</keyword>
<evidence type="ECO:0000256" key="2">
    <source>
        <dbReference type="ARBA" id="ARBA00022475"/>
    </source>
</evidence>
<evidence type="ECO:0000256" key="4">
    <source>
        <dbReference type="ARBA" id="ARBA00022679"/>
    </source>
</evidence>
<evidence type="ECO:0000259" key="9">
    <source>
        <dbReference type="Pfam" id="PF00884"/>
    </source>
</evidence>
<evidence type="ECO:0000259" key="11">
    <source>
        <dbReference type="Pfam" id="PF08019"/>
    </source>
</evidence>
<dbReference type="InterPro" id="IPR000326">
    <property type="entry name" value="PAP2/HPO"/>
</dbReference>
<gene>
    <name evidence="12" type="ORF">HMPREF9440_01501</name>
</gene>
<comment type="caution">
    <text evidence="12">The sequence shown here is derived from an EMBL/GenBank/DDBJ whole genome shotgun (WGS) entry which is preliminary data.</text>
</comment>
<sequence>MDVFNSHKIPVRPWNARTVLLIPAVLLFLLVLVPPHGLDLAVQSLFYDRAADAWPWHRVPFMSTVMHKAMKAVPIVIALALIGLLGWDARMRRKDCPLLTNHARARTLYAVLAMLGAVILVWWLKDTTGVACPWNVRAFGGDQPVRDPTFSLFGQPGNCWPAGHAGTGFCMLALWFALRDGTCSAARHARWALMFALVVGVATGVARMMQGAHFLQHNIATALIDWLLCALLYALFFDRDRILGRLKSAFTMPVAWWAGILFTAAWWTFVYSAPFLKALMLGNELTAHEGIINPEHIRFGVTIGAGVGLWCLTVGLLSLLSALPKVVFRTLLILFAALGATAFVASTIYATIFTPDMVRNFIATDVREASAYFGLRTVLLWTVAFVPAAFVGLLIECHPEAHSESKSRRVVTRTVKTAGLTLAGIALGMAAFMTVFQAFSGVMRSEKQIRYLIAPYNIAWSTVRTLTYDASPDADRPRVIVDTDAVATVVPTKPALFVVLVGETTRAANWQLSGYGRETTPLLAKMVKDEGVISFPAVSSCGTSTDVSLPCMLARIGRSDYDRQRIISEEALPGLLQRVGMNVLWIDNQSGCKGTCAGVPNRDVEADPENCPNGQCLDTVFVKETEKALEAALKGDVSKPTVLFLHMYGQHGPAYYVSSKEENKVWKPECRQPDLTSCPKEQIVNAFDNSVLTTDRTVAGVMEVLMKAEREGKASGAVVFVPDHGESLGEGGLFLHGAPYLIAPKEQTTVPMTVWVGDSFAKDFGVDVAAIRAKAEENAVKPGSVTHEHLYASIMSMLGVKGSTYRAAWDWQK</sequence>
<evidence type="ECO:0000256" key="3">
    <source>
        <dbReference type="ARBA" id="ARBA00022519"/>
    </source>
</evidence>
<dbReference type="InterPro" id="IPR012549">
    <property type="entry name" value="EptA-like_N"/>
</dbReference>
<dbReference type="GO" id="GO:0016776">
    <property type="term" value="F:phosphotransferase activity, phosphate group as acceptor"/>
    <property type="evidence" value="ECO:0007669"/>
    <property type="project" value="TreeGrafter"/>
</dbReference>
<dbReference type="Gene3D" id="3.40.720.10">
    <property type="entry name" value="Alkaline Phosphatase, subunit A"/>
    <property type="match status" value="1"/>
</dbReference>
<feature type="transmembrane region" description="Helical" evidence="8">
    <location>
        <begin position="331"/>
        <end position="353"/>
    </location>
</feature>
<dbReference type="PANTHER" id="PTHR30443">
    <property type="entry name" value="INNER MEMBRANE PROTEIN"/>
    <property type="match status" value="1"/>
</dbReference>
<feature type="domain" description="Sulfatase N-terminal" evidence="9">
    <location>
        <begin position="497"/>
        <end position="800"/>
    </location>
</feature>
<evidence type="ECO:0000256" key="6">
    <source>
        <dbReference type="ARBA" id="ARBA00022989"/>
    </source>
</evidence>
<accession>H3KFI4</accession>
<proteinExistence type="predicted"/>
<dbReference type="PANTHER" id="PTHR30443:SF0">
    <property type="entry name" value="PHOSPHOETHANOLAMINE TRANSFERASE EPTA"/>
    <property type="match status" value="1"/>
</dbReference>
<feature type="transmembrane region" description="Helical" evidence="8">
    <location>
        <begin position="65"/>
        <end position="87"/>
    </location>
</feature>
<comment type="subcellular location">
    <subcellularLocation>
        <location evidence="1">Cell inner membrane</location>
        <topology evidence="1">Multi-pass membrane protein</topology>
    </subcellularLocation>
</comment>
<keyword evidence="5 8" id="KW-0812">Transmembrane</keyword>
<feature type="domain" description="Phosphatidic acid phosphatase type 2/haloperoxidase" evidence="10">
    <location>
        <begin position="108"/>
        <end position="239"/>
    </location>
</feature>
<dbReference type="Proteomes" id="UP000004956">
    <property type="component" value="Unassembled WGS sequence"/>
</dbReference>
<evidence type="ECO:0000313" key="12">
    <source>
        <dbReference type="EMBL" id="EHY31125.1"/>
    </source>
</evidence>
<keyword evidence="7 8" id="KW-0472">Membrane</keyword>
<keyword evidence="6 8" id="KW-1133">Transmembrane helix</keyword>
<feature type="transmembrane region" description="Helical" evidence="8">
    <location>
        <begin position="373"/>
        <end position="397"/>
    </location>
</feature>
<evidence type="ECO:0000256" key="7">
    <source>
        <dbReference type="ARBA" id="ARBA00023136"/>
    </source>
</evidence>
<dbReference type="InterPro" id="IPR000917">
    <property type="entry name" value="Sulfatase_N"/>
</dbReference>
<feature type="transmembrane region" description="Helical" evidence="8">
    <location>
        <begin position="418"/>
        <end position="439"/>
    </location>
</feature>
<dbReference type="InterPro" id="IPR036938">
    <property type="entry name" value="PAP2/HPO_sf"/>
</dbReference>
<organism evidence="12 13">
    <name type="scientific">Sutterella parvirubra YIT 11816</name>
    <dbReference type="NCBI Taxonomy" id="762967"/>
    <lineage>
        <taxon>Bacteria</taxon>
        <taxon>Pseudomonadati</taxon>
        <taxon>Pseudomonadota</taxon>
        <taxon>Betaproteobacteria</taxon>
        <taxon>Burkholderiales</taxon>
        <taxon>Sutterellaceae</taxon>
        <taxon>Sutterella</taxon>
    </lineage>
</organism>
<dbReference type="Pfam" id="PF08019">
    <property type="entry name" value="EptA_B_N"/>
    <property type="match status" value="1"/>
</dbReference>
<feature type="transmembrane region" description="Helical" evidence="8">
    <location>
        <begin position="296"/>
        <end position="319"/>
    </location>
</feature>
<dbReference type="EMBL" id="AFBQ01000219">
    <property type="protein sequence ID" value="EHY31125.1"/>
    <property type="molecule type" value="Genomic_DNA"/>
</dbReference>
<protein>
    <submittedName>
        <fullName evidence="12">Arylsulfatase</fullName>
    </submittedName>
</protein>
<keyword evidence="2" id="KW-1003">Cell membrane</keyword>
<dbReference type="GO" id="GO:0005886">
    <property type="term" value="C:plasma membrane"/>
    <property type="evidence" value="ECO:0007669"/>
    <property type="project" value="UniProtKB-SubCell"/>
</dbReference>
<reference evidence="12 13" key="1">
    <citation type="submission" date="2011-11" db="EMBL/GenBank/DDBJ databases">
        <authorList>
            <person name="Weinstock G."/>
            <person name="Sodergren E."/>
            <person name="Clifton S."/>
            <person name="Fulton L."/>
            <person name="Fulton B."/>
            <person name="Courtney L."/>
            <person name="Fronick C."/>
            <person name="Harrison M."/>
            <person name="Strong C."/>
            <person name="Farmer C."/>
            <person name="Delahaunty K."/>
            <person name="Markovic C."/>
            <person name="Hall O."/>
            <person name="Minx P."/>
            <person name="Tomlinson C."/>
            <person name="Mitreva M."/>
            <person name="Hou S."/>
            <person name="Chen J."/>
            <person name="Wollam A."/>
            <person name="Pepin K.H."/>
            <person name="Johnson M."/>
            <person name="Bhonagiri V."/>
            <person name="Zhang X."/>
            <person name="Suruliraj S."/>
            <person name="Warren W."/>
            <person name="Chinwalla A."/>
            <person name="Mardis E.R."/>
            <person name="Wilson R.K."/>
        </authorList>
    </citation>
    <scope>NUCLEOTIDE SEQUENCE [LARGE SCALE GENOMIC DNA]</scope>
    <source>
        <strain evidence="12 13">YIT 11816</strain>
    </source>
</reference>
<keyword evidence="13" id="KW-1185">Reference proteome</keyword>
<evidence type="ECO:0000256" key="8">
    <source>
        <dbReference type="SAM" id="Phobius"/>
    </source>
</evidence>
<dbReference type="STRING" id="762967.HMPREF9440_01501"/>
<dbReference type="SUPFAM" id="SSF53649">
    <property type="entry name" value="Alkaline phosphatase-like"/>
    <property type="match status" value="1"/>
</dbReference>
<dbReference type="InterPro" id="IPR040423">
    <property type="entry name" value="PEA_transferase"/>
</dbReference>
<feature type="transmembrane region" description="Helical" evidence="8">
    <location>
        <begin position="160"/>
        <end position="178"/>
    </location>
</feature>
<dbReference type="RefSeq" id="WP_008542500.1">
    <property type="nucleotide sequence ID" value="NZ_JH604975.1"/>
</dbReference>
<evidence type="ECO:0000259" key="10">
    <source>
        <dbReference type="Pfam" id="PF01569"/>
    </source>
</evidence>
<evidence type="ECO:0000313" key="13">
    <source>
        <dbReference type="Proteomes" id="UP000004956"/>
    </source>
</evidence>
<feature type="transmembrane region" description="Helical" evidence="8">
    <location>
        <begin position="215"/>
        <end position="237"/>
    </location>
</feature>
<feature type="transmembrane region" description="Helical" evidence="8">
    <location>
        <begin position="107"/>
        <end position="124"/>
    </location>
</feature>
<dbReference type="SUPFAM" id="SSF48317">
    <property type="entry name" value="Acid phosphatase/Vanadium-dependent haloperoxidase"/>
    <property type="match status" value="1"/>
</dbReference>
<feature type="transmembrane region" description="Helical" evidence="8">
    <location>
        <begin position="190"/>
        <end position="209"/>
    </location>
</feature>
<name>H3KFI4_9BURK</name>
<dbReference type="HOGENOM" id="CLU_018534_1_0_4"/>
<dbReference type="OrthoDB" id="9786870at2"/>
<keyword evidence="4" id="KW-0808">Transferase</keyword>
<dbReference type="PATRIC" id="fig|762967.3.peg.1182"/>